<reference evidence="5" key="2">
    <citation type="submission" date="2014-12" db="EMBL/GenBank/DDBJ databases">
        <authorList>
            <person name="Smet A."/>
        </authorList>
    </citation>
    <scope>NUCLEOTIDE SEQUENCE [LARGE SCALE GENOMIC DNA]</scope>
</reference>
<gene>
    <name evidence="2" type="ORF">HAL011_02330</name>
    <name evidence="3" type="ORF">HAL013_16860</name>
    <name evidence="4" type="ORF">HAL09_05660</name>
</gene>
<dbReference type="RefSeq" id="WP_053941995.1">
    <property type="nucleotide sequence ID" value="NZ_BSCV01000015.1"/>
</dbReference>
<keyword evidence="1" id="KW-1133">Transmembrane helix</keyword>
<protein>
    <submittedName>
        <fullName evidence="3">Membrane protein</fullName>
    </submittedName>
</protein>
<evidence type="ECO:0000313" key="7">
    <source>
        <dbReference type="Proteomes" id="UP000045175"/>
    </source>
</evidence>
<keyword evidence="5" id="KW-1185">Reference proteome</keyword>
<dbReference type="STRING" id="1578720.HAL011_02330"/>
<dbReference type="Proteomes" id="UP000038622">
    <property type="component" value="Unassembled WGS sequence"/>
</dbReference>
<evidence type="ECO:0000313" key="6">
    <source>
        <dbReference type="Proteomes" id="UP000041394"/>
    </source>
</evidence>
<feature type="transmembrane region" description="Helical" evidence="1">
    <location>
        <begin position="41"/>
        <end position="70"/>
    </location>
</feature>
<feature type="transmembrane region" description="Helical" evidence="1">
    <location>
        <begin position="16"/>
        <end position="35"/>
    </location>
</feature>
<accession>A0A0K2XFD9</accession>
<sequence length="114" mass="12909">MAGKVVLRNRAGESRICKVGFSWTTLFFGFFVPLLRKDWKWFGIIFGVFAVCAVLASGVSEAFGTISGIFQIVMAFMYNRIYINGLLNNGYEPLEEADRNVLNLNGWRFSEEHA</sequence>
<reference evidence="3" key="1">
    <citation type="submission" date="2014-12" db="EMBL/GenBank/DDBJ databases">
        <title>Whole genome sequences of four Staphylococcus schleiferi canine isolates.</title>
        <authorList>
            <person name="Misic A.M."/>
            <person name="Cain C."/>
            <person name="Morris D.O."/>
            <person name="Rankin S."/>
            <person name="Beiting D."/>
        </authorList>
    </citation>
    <scope>NUCLEOTIDE SEQUENCE</scope>
    <source>
        <strain evidence="2">ASB11</strain>
        <strain evidence="3">ASB13</strain>
        <strain evidence="4">ASB9</strain>
    </source>
</reference>
<keyword evidence="1" id="KW-0472">Membrane</keyword>
<dbReference type="EMBL" id="CDMN01000021">
    <property type="protein sequence ID" value="CRF44002.1"/>
    <property type="molecule type" value="Genomic_DNA"/>
</dbReference>
<organism evidence="3 7">
    <name type="scientific">Helicobacter ailurogastricus</name>
    <dbReference type="NCBI Taxonomy" id="1578720"/>
    <lineage>
        <taxon>Bacteria</taxon>
        <taxon>Pseudomonadati</taxon>
        <taxon>Campylobacterota</taxon>
        <taxon>Epsilonproteobacteria</taxon>
        <taxon>Campylobacterales</taxon>
        <taxon>Helicobacteraceae</taxon>
        <taxon>Helicobacter</taxon>
    </lineage>
</organism>
<dbReference type="Proteomes" id="UP000041394">
    <property type="component" value="Unassembled WGS sequence"/>
</dbReference>
<evidence type="ECO:0000313" key="4">
    <source>
        <dbReference type="EMBL" id="CRF44002.1"/>
    </source>
</evidence>
<dbReference type="EMBL" id="CDML01000006">
    <property type="protein sequence ID" value="CRF40476.1"/>
    <property type="molecule type" value="Genomic_DNA"/>
</dbReference>
<evidence type="ECO:0000313" key="5">
    <source>
        <dbReference type="Proteomes" id="UP000038622"/>
    </source>
</evidence>
<reference evidence="6 7" key="3">
    <citation type="submission" date="2014-12" db="EMBL/GenBank/DDBJ databases">
        <authorList>
            <person name="Jaenicke S."/>
        </authorList>
    </citation>
    <scope>NUCLEOTIDE SEQUENCE [LARGE SCALE GENOMIC DNA]</scope>
</reference>
<dbReference type="OrthoDB" id="5233at2"/>
<proteinExistence type="predicted"/>
<evidence type="ECO:0000256" key="1">
    <source>
        <dbReference type="SAM" id="Phobius"/>
    </source>
</evidence>
<dbReference type="AlphaFoldDB" id="A0A0K2XFD9"/>
<dbReference type="Proteomes" id="UP000045175">
    <property type="component" value="Unassembled WGS sequence"/>
</dbReference>
<evidence type="ECO:0000313" key="3">
    <source>
        <dbReference type="EMBL" id="CRF43449.1"/>
    </source>
</evidence>
<evidence type="ECO:0000313" key="2">
    <source>
        <dbReference type="EMBL" id="CRF40476.1"/>
    </source>
</evidence>
<keyword evidence="1" id="KW-0812">Transmembrane</keyword>
<name>A0A0K2XFD9_9HELI</name>
<dbReference type="EMBL" id="CDMH01000068">
    <property type="protein sequence ID" value="CRF43449.1"/>
    <property type="molecule type" value="Genomic_DNA"/>
</dbReference>